<dbReference type="RefSeq" id="WP_264852338.1">
    <property type="nucleotide sequence ID" value="NZ_BRXR01000002.1"/>
</dbReference>
<evidence type="ECO:0000313" key="2">
    <source>
        <dbReference type="Proteomes" id="UP001208567"/>
    </source>
</evidence>
<dbReference type="Pfam" id="PF13814">
    <property type="entry name" value="Replic_Relax"/>
    <property type="match status" value="1"/>
</dbReference>
<protein>
    <recommendedName>
        <fullName evidence="3">Replication-relaxation</fullName>
    </recommendedName>
</protein>
<evidence type="ECO:0000313" key="1">
    <source>
        <dbReference type="EMBL" id="GLC32879.1"/>
    </source>
</evidence>
<keyword evidence="2" id="KW-1185">Reference proteome</keyword>
<name>A0ABQ5NC84_9CLOT</name>
<comment type="caution">
    <text evidence="1">The sequence shown here is derived from an EMBL/GenBank/DDBJ whole genome shotgun (WGS) entry which is preliminary data.</text>
</comment>
<organism evidence="1 2">
    <name type="scientific">Clostridium omnivorum</name>
    <dbReference type="NCBI Taxonomy" id="1604902"/>
    <lineage>
        <taxon>Bacteria</taxon>
        <taxon>Bacillati</taxon>
        <taxon>Bacillota</taxon>
        <taxon>Clostridia</taxon>
        <taxon>Eubacteriales</taxon>
        <taxon>Clostridiaceae</taxon>
        <taxon>Clostridium</taxon>
    </lineage>
</organism>
<reference evidence="1 2" key="1">
    <citation type="journal article" date="2024" name="Int. J. Syst. Evol. Microbiol.">
        <title>Clostridium omnivorum sp. nov., isolated from anoxic soil under the treatment of reductive soil disinfestation.</title>
        <authorList>
            <person name="Ueki A."/>
            <person name="Tonouchi A."/>
            <person name="Kaku N."/>
            <person name="Honma S."/>
            <person name="Ueki K."/>
        </authorList>
    </citation>
    <scope>NUCLEOTIDE SEQUENCE [LARGE SCALE GENOMIC DNA]</scope>
    <source>
        <strain evidence="1 2">E14</strain>
    </source>
</reference>
<proteinExistence type="predicted"/>
<sequence length="196" mass="23265">MLSKTDKQIMIYLEQYHAITIKQAQRHFYKSQYGYDVAKKRLKQLENVELIKSYKNPITSEKVYYTDRKVSAHDLYIFDFYSILIEYGCINIEFIKNPKYLKGVIVPDSFFKFEYEGSLYFILLEVDLTHTTSMGKFQLYEKLYRDGELKEKCYGTFPIIVVMSFEACLKYESENFEVVYLPFELTNFESKVLGSA</sequence>
<dbReference type="EMBL" id="BRXR01000002">
    <property type="protein sequence ID" value="GLC32879.1"/>
    <property type="molecule type" value="Genomic_DNA"/>
</dbReference>
<dbReference type="Proteomes" id="UP001208567">
    <property type="component" value="Unassembled WGS sequence"/>
</dbReference>
<evidence type="ECO:0008006" key="3">
    <source>
        <dbReference type="Google" id="ProtNLM"/>
    </source>
</evidence>
<gene>
    <name evidence="1" type="ORF">bsdE14_42890</name>
</gene>
<accession>A0ABQ5NC84</accession>
<dbReference type="InterPro" id="IPR025855">
    <property type="entry name" value="Replic_Relax"/>
</dbReference>